<dbReference type="OMA" id="CIYWVKR"/>
<dbReference type="AlphaFoldDB" id="C1N0V6"/>
<dbReference type="EMBL" id="GG663744">
    <property type="protein sequence ID" value="EEH54089.1"/>
    <property type="molecule type" value="Genomic_DNA"/>
</dbReference>
<organism evidence="2">
    <name type="scientific">Micromonas pusilla (strain CCMP1545)</name>
    <name type="common">Picoplanktonic green alga</name>
    <dbReference type="NCBI Taxonomy" id="564608"/>
    <lineage>
        <taxon>Eukaryota</taxon>
        <taxon>Viridiplantae</taxon>
        <taxon>Chlorophyta</taxon>
        <taxon>Mamiellophyceae</taxon>
        <taxon>Mamiellales</taxon>
        <taxon>Mamiellaceae</taxon>
        <taxon>Micromonas</taxon>
    </lineage>
</organism>
<evidence type="ECO:0000313" key="1">
    <source>
        <dbReference type="EMBL" id="EEH54089.1"/>
    </source>
</evidence>
<dbReference type="eggNOG" id="KOG0716">
    <property type="taxonomic scope" value="Eukaryota"/>
</dbReference>
<accession>C1N0V6</accession>
<name>C1N0V6_MICPC</name>
<dbReference type="Proteomes" id="UP000001876">
    <property type="component" value="Unassembled WGS sequence"/>
</dbReference>
<keyword evidence="2" id="KW-1185">Reference proteome</keyword>
<sequence>CIGCKSCVLHAPDTFAMVEDFNAGRARCHTQWGDDEETTQVAIELCPVECIYWVKRSQLPVLE</sequence>
<dbReference type="STRING" id="564608.C1N0V6"/>
<dbReference type="KEGG" id="mpp:MICPUCDRAFT_9031"/>
<dbReference type="OrthoDB" id="566614at2759"/>
<dbReference type="PANTHER" id="PTHR45295:SF1">
    <property type="entry name" value="CHAPERONE PROTEIN DNAJ C76, CHLOROPLASTIC"/>
    <property type="match status" value="1"/>
</dbReference>
<feature type="non-terminal residue" evidence="1">
    <location>
        <position position="1"/>
    </location>
</feature>
<dbReference type="RefSeq" id="XP_003061459.1">
    <property type="nucleotide sequence ID" value="XM_003061413.1"/>
</dbReference>
<dbReference type="SUPFAM" id="SSF54862">
    <property type="entry name" value="4Fe-4S ferredoxins"/>
    <property type="match status" value="1"/>
</dbReference>
<dbReference type="GeneID" id="9687143"/>
<dbReference type="Gene3D" id="3.30.70.20">
    <property type="match status" value="1"/>
</dbReference>
<proteinExistence type="predicted"/>
<dbReference type="PANTHER" id="PTHR45295">
    <property type="entry name" value="CHAPERONE PROTEIN DNAJ C76, CHLOROPLASTIC"/>
    <property type="match status" value="1"/>
</dbReference>
<evidence type="ECO:0000313" key="2">
    <source>
        <dbReference type="Proteomes" id="UP000001876"/>
    </source>
</evidence>
<reference evidence="1 2" key="1">
    <citation type="journal article" date="2009" name="Science">
        <title>Green evolution and dynamic adaptations revealed by genomes of the marine picoeukaryotes Micromonas.</title>
        <authorList>
            <person name="Worden A.Z."/>
            <person name="Lee J.H."/>
            <person name="Mock T."/>
            <person name="Rouze P."/>
            <person name="Simmons M.P."/>
            <person name="Aerts A.L."/>
            <person name="Allen A.E."/>
            <person name="Cuvelier M.L."/>
            <person name="Derelle E."/>
            <person name="Everett M.V."/>
            <person name="Foulon E."/>
            <person name="Grimwood J."/>
            <person name="Gundlach H."/>
            <person name="Henrissat B."/>
            <person name="Napoli C."/>
            <person name="McDonald S.M."/>
            <person name="Parker M.S."/>
            <person name="Rombauts S."/>
            <person name="Salamov A."/>
            <person name="Von Dassow P."/>
            <person name="Badger J.H."/>
            <person name="Coutinho P.M."/>
            <person name="Demir E."/>
            <person name="Dubchak I."/>
            <person name="Gentemann C."/>
            <person name="Eikrem W."/>
            <person name="Gready J.E."/>
            <person name="John U."/>
            <person name="Lanier W."/>
            <person name="Lindquist E.A."/>
            <person name="Lucas S."/>
            <person name="Mayer K.F."/>
            <person name="Moreau H."/>
            <person name="Not F."/>
            <person name="Otillar R."/>
            <person name="Panaud O."/>
            <person name="Pangilinan J."/>
            <person name="Paulsen I."/>
            <person name="Piegu B."/>
            <person name="Poliakov A."/>
            <person name="Robbens S."/>
            <person name="Schmutz J."/>
            <person name="Toulza E."/>
            <person name="Wyss T."/>
            <person name="Zelensky A."/>
            <person name="Zhou K."/>
            <person name="Armbrust E.V."/>
            <person name="Bhattacharya D."/>
            <person name="Goodenough U.W."/>
            <person name="Van de Peer Y."/>
            <person name="Grigoriev I.V."/>
        </authorList>
    </citation>
    <scope>NUCLEOTIDE SEQUENCE [LARGE SCALE GENOMIC DNA]</scope>
    <source>
        <strain evidence="1 2">CCMP1545</strain>
    </source>
</reference>
<protein>
    <submittedName>
        <fullName evidence="1">Predicted protein</fullName>
    </submittedName>
</protein>
<dbReference type="Pfam" id="PF13370">
    <property type="entry name" value="Fer4_13"/>
    <property type="match status" value="1"/>
</dbReference>
<gene>
    <name evidence="1" type="ORF">MICPUCDRAFT_9031</name>
</gene>
<feature type="non-terminal residue" evidence="1">
    <location>
        <position position="63"/>
    </location>
</feature>